<evidence type="ECO:0008006" key="3">
    <source>
        <dbReference type="Google" id="ProtNLM"/>
    </source>
</evidence>
<dbReference type="RefSeq" id="WP_062735824.1">
    <property type="nucleotide sequence ID" value="NZ_BJZS01000124.1"/>
</dbReference>
<name>A0A512II59_9MICC</name>
<proteinExistence type="predicted"/>
<comment type="caution">
    <text evidence="1">The sequence shown here is derived from an EMBL/GenBank/DDBJ whole genome shotgun (WGS) entry which is preliminary data.</text>
</comment>
<evidence type="ECO:0000313" key="1">
    <source>
        <dbReference type="EMBL" id="GEO97395.1"/>
    </source>
</evidence>
<evidence type="ECO:0000313" key="2">
    <source>
        <dbReference type="Proteomes" id="UP000321103"/>
    </source>
</evidence>
<keyword evidence="2" id="KW-1185">Reference proteome</keyword>
<dbReference type="EMBL" id="BJZS01000124">
    <property type="protein sequence ID" value="GEO97395.1"/>
    <property type="molecule type" value="Genomic_DNA"/>
</dbReference>
<reference evidence="1 2" key="1">
    <citation type="submission" date="2019-07" db="EMBL/GenBank/DDBJ databases">
        <title>Whole genome shotgun sequence of Kocuria turfanensis NBRC 107627.</title>
        <authorList>
            <person name="Hosoyama A."/>
            <person name="Uohara A."/>
            <person name="Ohji S."/>
            <person name="Ichikawa N."/>
        </authorList>
    </citation>
    <scope>NUCLEOTIDE SEQUENCE [LARGE SCALE GENOMIC DNA]</scope>
    <source>
        <strain evidence="1 2">NBRC 107627</strain>
    </source>
</reference>
<sequence>MTSRSAGRRSHPLRWVLSRALVRSWLHAFRTSRSALYFRARNRFATTPVRGDAPVVVSLTSYGSRIRTVHLAVESMTRGTVRPRRLILWLEDPAVVADPPAPLARLVRRGLEIRTTEDWGPHKKYYPYVCSEARHELPLVIADDDVLYGETWLEELLAVHERHPGDVVAHRAHRMRVQAGRIQPYATWVPGAPAGASLQTFATGTSGVLYPPRLLDALREAGSGFTACAPRADDVWLHAVALRQGVGTRPVHDGRTTYRPIPRLVIRGLKTTNVLRGGNDMQIAATYSPSDVEELERARAAEGP</sequence>
<protein>
    <recommendedName>
        <fullName evidence="3">Glycosyltransferase 2-like domain-containing protein</fullName>
    </recommendedName>
</protein>
<dbReference type="STRING" id="388357.GCA_001580365_02261"/>
<gene>
    <name evidence="1" type="ORF">KTU01_35180</name>
</gene>
<dbReference type="InterPro" id="IPR029044">
    <property type="entry name" value="Nucleotide-diphossugar_trans"/>
</dbReference>
<accession>A0A512II59</accession>
<dbReference type="SUPFAM" id="SSF53448">
    <property type="entry name" value="Nucleotide-diphospho-sugar transferases"/>
    <property type="match status" value="1"/>
</dbReference>
<organism evidence="1 2">
    <name type="scientific">Kocuria turfanensis</name>
    <dbReference type="NCBI Taxonomy" id="388357"/>
    <lineage>
        <taxon>Bacteria</taxon>
        <taxon>Bacillati</taxon>
        <taxon>Actinomycetota</taxon>
        <taxon>Actinomycetes</taxon>
        <taxon>Micrococcales</taxon>
        <taxon>Micrococcaceae</taxon>
        <taxon>Kocuria</taxon>
    </lineage>
</organism>
<dbReference type="AlphaFoldDB" id="A0A512II59"/>
<dbReference type="Proteomes" id="UP000321103">
    <property type="component" value="Unassembled WGS sequence"/>
</dbReference>